<dbReference type="AlphaFoldDB" id="A0A150H7R6"/>
<evidence type="ECO:0000313" key="3">
    <source>
        <dbReference type="Proteomes" id="UP000243589"/>
    </source>
</evidence>
<dbReference type="EMBL" id="LQQC01000010">
    <property type="protein sequence ID" value="KXZ58045.1"/>
    <property type="molecule type" value="Genomic_DNA"/>
</dbReference>
<dbReference type="PATRIC" id="fig|479117.4.peg.1077"/>
<feature type="region of interest" description="Disordered" evidence="1">
    <location>
        <begin position="1"/>
        <end position="22"/>
    </location>
</feature>
<keyword evidence="3" id="KW-1185">Reference proteome</keyword>
<reference evidence="2 3" key="1">
    <citation type="submission" date="2016-01" db="EMBL/GenBank/DDBJ databases">
        <title>Use of Whole Genome Sequencing to ascertain that Brevibacterium massiliense (Roux, Raoult 2009) is a later heterotypic synonym of Brevibacterium ravenspurgense (Mages 2008).</title>
        <authorList>
            <person name="Bernier A.-M."/>
            <person name="Burdz T."/>
            <person name="Huynh C."/>
            <person name="Pachecho A.L."/>
            <person name="Wiebe D."/>
            <person name="Bonner C."/>
            <person name="Bernard K."/>
        </authorList>
    </citation>
    <scope>NUCLEOTIDE SEQUENCE [LARGE SCALE GENOMIC DNA]</scope>
    <source>
        <strain evidence="2 3">CCUG56047</strain>
    </source>
</reference>
<protein>
    <submittedName>
        <fullName evidence="2">Uncharacterized protein</fullName>
    </submittedName>
</protein>
<name>A0A150H7R6_9MICO</name>
<gene>
    <name evidence="2" type="ORF">Bravens_01077</name>
</gene>
<comment type="caution">
    <text evidence="2">The sequence shown here is derived from an EMBL/GenBank/DDBJ whole genome shotgun (WGS) entry which is preliminary data.</text>
</comment>
<evidence type="ECO:0000313" key="2">
    <source>
        <dbReference type="EMBL" id="KXZ58045.1"/>
    </source>
</evidence>
<dbReference type="RefSeq" id="WP_062021041.1">
    <property type="nucleotide sequence ID" value="NZ_LQQC01000010.1"/>
</dbReference>
<accession>A0A150H7R6</accession>
<dbReference type="Proteomes" id="UP000243589">
    <property type="component" value="Unassembled WGS sequence"/>
</dbReference>
<organism evidence="2 3">
    <name type="scientific">Brevibacterium ravenspurgense</name>
    <dbReference type="NCBI Taxonomy" id="479117"/>
    <lineage>
        <taxon>Bacteria</taxon>
        <taxon>Bacillati</taxon>
        <taxon>Actinomycetota</taxon>
        <taxon>Actinomycetes</taxon>
        <taxon>Micrococcales</taxon>
        <taxon>Brevibacteriaceae</taxon>
        <taxon>Brevibacterium</taxon>
    </lineage>
</organism>
<sequence length="159" mass="16830">MFSFFKKKHSEPAAAPLGDSPDASPVPAVDFNFAAQAPDGWELLIDGENPTAIGSFDQVRSALAGLEEWAFAAVQKSGDPALSAQALYKGERCYQAEVLTDSEPLIYGLPTKKGRNSEEAGLDDAALVLCTFIRDDGALPQIPHLVTSHPEPGVSFGGL</sequence>
<evidence type="ECO:0000256" key="1">
    <source>
        <dbReference type="SAM" id="MobiDB-lite"/>
    </source>
</evidence>
<proteinExistence type="predicted"/>